<name>A0A0R2PWU8_9GAMM</name>
<keyword evidence="3" id="KW-0808">Transferase</keyword>
<keyword evidence="2" id="KW-0489">Methyltransferase</keyword>
<evidence type="ECO:0000313" key="7">
    <source>
        <dbReference type="EMBL" id="KRO40579.1"/>
    </source>
</evidence>
<dbReference type="PANTHER" id="PTHR18895:SF74">
    <property type="entry name" value="MTRF1L RELEASE FACTOR GLUTAMINE METHYLTRANSFERASE"/>
    <property type="match status" value="1"/>
</dbReference>
<dbReference type="PROSITE" id="PS00092">
    <property type="entry name" value="N6_MTASE"/>
    <property type="match status" value="1"/>
</dbReference>
<feature type="domain" description="Methyltransferase small" evidence="6">
    <location>
        <begin position="105"/>
        <end position="193"/>
    </location>
</feature>
<dbReference type="NCBIfam" id="TIGR00536">
    <property type="entry name" value="hemK_fam"/>
    <property type="match status" value="1"/>
</dbReference>
<evidence type="ECO:0000256" key="1">
    <source>
        <dbReference type="ARBA" id="ARBA00012771"/>
    </source>
</evidence>
<evidence type="ECO:0000256" key="4">
    <source>
        <dbReference type="ARBA" id="ARBA00022691"/>
    </source>
</evidence>
<dbReference type="PANTHER" id="PTHR18895">
    <property type="entry name" value="HEMK METHYLTRANSFERASE"/>
    <property type="match status" value="1"/>
</dbReference>
<dbReference type="GO" id="GO:0003676">
    <property type="term" value="F:nucleic acid binding"/>
    <property type="evidence" value="ECO:0007669"/>
    <property type="project" value="InterPro"/>
</dbReference>
<dbReference type="InterPro" id="IPR029063">
    <property type="entry name" value="SAM-dependent_MTases_sf"/>
</dbReference>
<dbReference type="SUPFAM" id="SSF53335">
    <property type="entry name" value="S-adenosyl-L-methionine-dependent methyltransferases"/>
    <property type="match status" value="1"/>
</dbReference>
<dbReference type="InterPro" id="IPR050320">
    <property type="entry name" value="N5-glutamine_MTase"/>
</dbReference>
<dbReference type="InterPro" id="IPR019874">
    <property type="entry name" value="RF_methyltr_PrmC"/>
</dbReference>
<dbReference type="EC" id="2.1.1.297" evidence="1"/>
<dbReference type="GO" id="GO:0032259">
    <property type="term" value="P:methylation"/>
    <property type="evidence" value="ECO:0007669"/>
    <property type="project" value="UniProtKB-KW"/>
</dbReference>
<organism evidence="7 8">
    <name type="scientific">SAR86 cluster bacterium BACL1 MAG-120920-bin57</name>
    <dbReference type="NCBI Taxonomy" id="1655571"/>
    <lineage>
        <taxon>Bacteria</taxon>
        <taxon>Pseudomonadati</taxon>
        <taxon>Pseudomonadota</taxon>
        <taxon>Gammaproteobacteria</taxon>
        <taxon>SAR86 cluster</taxon>
    </lineage>
</organism>
<reference evidence="8" key="1">
    <citation type="submission" date="2015-10" db="EMBL/GenBank/DDBJ databases">
        <title>Metagenome-Assembled Genomes uncover a global brackish microbiome.</title>
        <authorList>
            <person name="Hugerth L.W."/>
            <person name="Larsson J."/>
            <person name="Alneberg J."/>
            <person name="Lindh M.V."/>
            <person name="Legrand C."/>
            <person name="Pinhassi J."/>
            <person name="Andersson A."/>
        </authorList>
    </citation>
    <scope>NUCLEOTIDE SEQUENCE [LARGE SCALE GENOMIC DNA]</scope>
</reference>
<dbReference type="CDD" id="cd02440">
    <property type="entry name" value="AdoMet_MTases"/>
    <property type="match status" value="1"/>
</dbReference>
<evidence type="ECO:0000256" key="5">
    <source>
        <dbReference type="ARBA" id="ARBA00048391"/>
    </source>
</evidence>
<evidence type="ECO:0000259" key="6">
    <source>
        <dbReference type="Pfam" id="PF05175"/>
    </source>
</evidence>
<dbReference type="AlphaFoldDB" id="A0A0R2PWU8"/>
<keyword evidence="4" id="KW-0949">S-adenosyl-L-methionine</keyword>
<evidence type="ECO:0000256" key="3">
    <source>
        <dbReference type="ARBA" id="ARBA00022679"/>
    </source>
</evidence>
<evidence type="ECO:0000256" key="2">
    <source>
        <dbReference type="ARBA" id="ARBA00022603"/>
    </source>
</evidence>
<accession>A0A0R2PWU8</accession>
<comment type="caution">
    <text evidence="7">The sequence shown here is derived from an EMBL/GenBank/DDBJ whole genome shotgun (WGS) entry which is preliminary data.</text>
</comment>
<dbReference type="Gene3D" id="1.10.8.10">
    <property type="entry name" value="DNA helicase RuvA subunit, C-terminal domain"/>
    <property type="match status" value="1"/>
</dbReference>
<dbReference type="InterPro" id="IPR007848">
    <property type="entry name" value="Small_mtfrase_dom"/>
</dbReference>
<dbReference type="InterPro" id="IPR004556">
    <property type="entry name" value="HemK-like"/>
</dbReference>
<comment type="catalytic activity">
    <reaction evidence="5">
        <text>L-glutaminyl-[peptide chain release factor] + S-adenosyl-L-methionine = N(5)-methyl-L-glutaminyl-[peptide chain release factor] + S-adenosyl-L-homocysteine + H(+)</text>
        <dbReference type="Rhea" id="RHEA:42896"/>
        <dbReference type="Rhea" id="RHEA-COMP:10271"/>
        <dbReference type="Rhea" id="RHEA-COMP:10272"/>
        <dbReference type="ChEBI" id="CHEBI:15378"/>
        <dbReference type="ChEBI" id="CHEBI:30011"/>
        <dbReference type="ChEBI" id="CHEBI:57856"/>
        <dbReference type="ChEBI" id="CHEBI:59789"/>
        <dbReference type="ChEBI" id="CHEBI:61891"/>
        <dbReference type="EC" id="2.1.1.297"/>
    </reaction>
</comment>
<dbReference type="Pfam" id="PF05175">
    <property type="entry name" value="MTS"/>
    <property type="match status" value="1"/>
</dbReference>
<dbReference type="GO" id="GO:0102559">
    <property type="term" value="F:peptide chain release factor N(5)-glutamine methyltransferase activity"/>
    <property type="evidence" value="ECO:0007669"/>
    <property type="project" value="UniProtKB-EC"/>
</dbReference>
<proteinExistence type="predicted"/>
<gene>
    <name evidence="7" type="ORF">ABR63_00025</name>
</gene>
<dbReference type="NCBIfam" id="TIGR03534">
    <property type="entry name" value="RF_mod_PrmC"/>
    <property type="match status" value="1"/>
</dbReference>
<dbReference type="Proteomes" id="UP000050874">
    <property type="component" value="Unassembled WGS sequence"/>
</dbReference>
<evidence type="ECO:0000313" key="8">
    <source>
        <dbReference type="Proteomes" id="UP000050874"/>
    </source>
</evidence>
<dbReference type="Gene3D" id="3.40.50.150">
    <property type="entry name" value="Vaccinia Virus protein VP39"/>
    <property type="match status" value="1"/>
</dbReference>
<dbReference type="InterPro" id="IPR002052">
    <property type="entry name" value="DNA_methylase_N6_adenine_CS"/>
</dbReference>
<dbReference type="EMBL" id="LIAV01000091">
    <property type="protein sequence ID" value="KRO40579.1"/>
    <property type="molecule type" value="Genomic_DNA"/>
</dbReference>
<protein>
    <recommendedName>
        <fullName evidence="1">peptide chain release factor N(5)-glutamine methyltransferase</fullName>
        <ecNumber evidence="1">2.1.1.297</ecNumber>
    </recommendedName>
</protein>
<sequence>MSGSLKFYFTKARKLSSHSSVLLRDFKFFLSSLDISATIIALEDDLLLSAKEQQKIEDFFEGYLQGIPLDYILKESSFFNHTFFVDSRVLIPRPETELMVEAVLKLPLRSAGAIVLEVGVGSGCISISLALSRPSWKLIASDISSEALEVAQINLKKFKVFNLQLIHSNWLSFAKPDSIELIVSNPPYIHPDDDHLKGLIHEPISALVTPNGIDSFKEIAKQAMLALKVGGRIIFEHGHKQKDQVMAVLREEGFRNITADQDLQGLNRFVLGEK</sequence>